<dbReference type="PANTHER" id="PTHR48081:SF3">
    <property type="entry name" value="ALPHA_BETA HYDROLASE FOLD-3 DOMAIN-CONTAINING PROTEIN"/>
    <property type="match status" value="1"/>
</dbReference>
<keyword evidence="1 4" id="KW-0378">Hydrolase</keyword>
<dbReference type="EMBL" id="BRPK01000005">
    <property type="protein sequence ID" value="GLB38669.1"/>
    <property type="molecule type" value="Genomic_DNA"/>
</dbReference>
<evidence type="ECO:0000256" key="1">
    <source>
        <dbReference type="ARBA" id="ARBA00022801"/>
    </source>
</evidence>
<dbReference type="InterPro" id="IPR001375">
    <property type="entry name" value="Peptidase_S9_cat"/>
</dbReference>
<dbReference type="Pfam" id="PF07859">
    <property type="entry name" value="Abhydrolase_3"/>
    <property type="match status" value="1"/>
</dbReference>
<organism evidence="4 5">
    <name type="scientific">Lyophyllum shimeji</name>
    <name type="common">Hon-shimeji</name>
    <name type="synonym">Tricholoma shimeji</name>
    <dbReference type="NCBI Taxonomy" id="47721"/>
    <lineage>
        <taxon>Eukaryota</taxon>
        <taxon>Fungi</taxon>
        <taxon>Dikarya</taxon>
        <taxon>Basidiomycota</taxon>
        <taxon>Agaricomycotina</taxon>
        <taxon>Agaricomycetes</taxon>
        <taxon>Agaricomycetidae</taxon>
        <taxon>Agaricales</taxon>
        <taxon>Tricholomatineae</taxon>
        <taxon>Lyophyllaceae</taxon>
        <taxon>Lyophyllum</taxon>
    </lineage>
</organism>
<evidence type="ECO:0000313" key="4">
    <source>
        <dbReference type="EMBL" id="GLB38669.1"/>
    </source>
</evidence>
<dbReference type="AlphaFoldDB" id="A0A9P3PNH7"/>
<feature type="domain" description="Alpha/beta hydrolase fold-3" evidence="3">
    <location>
        <begin position="47"/>
        <end position="212"/>
    </location>
</feature>
<dbReference type="GO" id="GO:0008236">
    <property type="term" value="F:serine-type peptidase activity"/>
    <property type="evidence" value="ECO:0007669"/>
    <property type="project" value="InterPro"/>
</dbReference>
<keyword evidence="5" id="KW-1185">Reference proteome</keyword>
<dbReference type="Gene3D" id="3.40.50.1820">
    <property type="entry name" value="alpha/beta hydrolase"/>
    <property type="match status" value="2"/>
</dbReference>
<gene>
    <name evidence="4" type="ORF">LshimejAT787_0505340</name>
</gene>
<evidence type="ECO:0000259" key="2">
    <source>
        <dbReference type="Pfam" id="PF00326"/>
    </source>
</evidence>
<dbReference type="PANTHER" id="PTHR48081">
    <property type="entry name" value="AB HYDROLASE SUPERFAMILY PROTEIN C4A8.06C"/>
    <property type="match status" value="1"/>
</dbReference>
<comment type="caution">
    <text evidence="4">The sequence shown here is derived from an EMBL/GenBank/DDBJ whole genome shotgun (WGS) entry which is preliminary data.</text>
</comment>
<evidence type="ECO:0000259" key="3">
    <source>
        <dbReference type="Pfam" id="PF07859"/>
    </source>
</evidence>
<dbReference type="InterPro" id="IPR029058">
    <property type="entry name" value="AB_hydrolase_fold"/>
</dbReference>
<dbReference type="OrthoDB" id="19653at2759"/>
<accession>A0A9P3PNH7</accession>
<dbReference type="SUPFAM" id="SSF53474">
    <property type="entry name" value="alpha/beta-Hydrolases"/>
    <property type="match status" value="1"/>
</dbReference>
<dbReference type="Pfam" id="PF00326">
    <property type="entry name" value="Peptidase_S9"/>
    <property type="match status" value="1"/>
</dbReference>
<evidence type="ECO:0000313" key="5">
    <source>
        <dbReference type="Proteomes" id="UP001063166"/>
    </source>
</evidence>
<proteinExistence type="predicted"/>
<sequence length="415" mass="45769">MSPNFVTLVYKQVSKPGFEPIDVHLDVYRPASPPPGANTTSPSVPAVIYFHGGGLTVGNRQSWFPTWLHKRATAAGYAFISADYQLVTPATGHEIVRDIQDLLEFLATLEVPAGEDPQARTHSEGQVQPSFSYKIDPEAMAVAGSSAGGLCAYLAAMHCDSPKPRALISMYGMGGNFLTPHFLTPKTKPFFRGREMLDPRDFLRYLHPNYIPDDTALKATDASFASLQPIADSPLAYHPQTYRIPGYPANPRMLLTRLYLQLGIFIDYYTGAHENGGLSVILRDALDARPTSRDDDEEFLNRMRALIPPQHHALFPQLGVSARWPPVMLVHGTEDTAVPVGESRSLARLLSACGVTVEVMEVEGVEHSFDYESGAEKRFGEVFDQVGEFLGRLVFRPRNNRTCLFLRDVTSGSTA</sequence>
<reference evidence="4" key="1">
    <citation type="submission" date="2022-07" db="EMBL/GenBank/DDBJ databases">
        <title>The genome of Lyophyllum shimeji provides insight into the initial evolution of ectomycorrhizal fungal genome.</title>
        <authorList>
            <person name="Kobayashi Y."/>
            <person name="Shibata T."/>
            <person name="Hirakawa H."/>
            <person name="Shigenobu S."/>
            <person name="Nishiyama T."/>
            <person name="Yamada A."/>
            <person name="Hasebe M."/>
            <person name="Kawaguchi M."/>
        </authorList>
    </citation>
    <scope>NUCLEOTIDE SEQUENCE</scope>
    <source>
        <strain evidence="4">AT787</strain>
    </source>
</reference>
<dbReference type="Proteomes" id="UP001063166">
    <property type="component" value="Unassembled WGS sequence"/>
</dbReference>
<feature type="domain" description="Peptidase S9 prolyl oligopeptidase catalytic" evidence="2">
    <location>
        <begin position="323"/>
        <end position="378"/>
    </location>
</feature>
<protein>
    <submittedName>
        <fullName evidence="4">Alpha/beta hydrolase fold</fullName>
    </submittedName>
</protein>
<dbReference type="InterPro" id="IPR050300">
    <property type="entry name" value="GDXG_lipolytic_enzyme"/>
</dbReference>
<dbReference type="GO" id="GO:0006508">
    <property type="term" value="P:proteolysis"/>
    <property type="evidence" value="ECO:0007669"/>
    <property type="project" value="InterPro"/>
</dbReference>
<name>A0A9P3PNH7_LYOSH</name>
<dbReference type="InterPro" id="IPR013094">
    <property type="entry name" value="AB_hydrolase_3"/>
</dbReference>